<evidence type="ECO:0000313" key="8">
    <source>
        <dbReference type="EMBL" id="OKP14539.1"/>
    </source>
</evidence>
<dbReference type="Proteomes" id="UP000186955">
    <property type="component" value="Unassembled WGS sequence"/>
</dbReference>
<dbReference type="PROSITE" id="PS51471">
    <property type="entry name" value="FE2OG_OXY"/>
    <property type="match status" value="1"/>
</dbReference>
<dbReference type="InterPro" id="IPR006620">
    <property type="entry name" value="Pro_4_hyd_alph"/>
</dbReference>
<name>A0A1Q5UQ01_9EURO</name>
<dbReference type="Gene3D" id="2.60.120.620">
    <property type="entry name" value="q2cbj1_9rhob like domain"/>
    <property type="match status" value="1"/>
</dbReference>
<dbReference type="GO" id="GO:0004656">
    <property type="term" value="F:procollagen-proline 4-dioxygenase activity"/>
    <property type="evidence" value="ECO:0007669"/>
    <property type="project" value="TreeGrafter"/>
</dbReference>
<protein>
    <recommendedName>
        <fullName evidence="7">Fe2OG dioxygenase domain-containing protein</fullName>
    </recommendedName>
</protein>
<dbReference type="InterPro" id="IPR005123">
    <property type="entry name" value="Oxoglu/Fe-dep_dioxygenase_dom"/>
</dbReference>
<dbReference type="GO" id="GO:0005506">
    <property type="term" value="F:iron ion binding"/>
    <property type="evidence" value="ECO:0007669"/>
    <property type="project" value="InterPro"/>
</dbReference>
<keyword evidence="2" id="KW-0479">Metal-binding</keyword>
<dbReference type="Pfam" id="PF13640">
    <property type="entry name" value="2OG-FeII_Oxy_3"/>
    <property type="match status" value="1"/>
</dbReference>
<keyword evidence="5" id="KW-0408">Iron</keyword>
<dbReference type="GO" id="GO:0005783">
    <property type="term" value="C:endoplasmic reticulum"/>
    <property type="evidence" value="ECO:0007669"/>
    <property type="project" value="TreeGrafter"/>
</dbReference>
<organism evidence="8 9">
    <name type="scientific">Penicillium subrubescens</name>
    <dbReference type="NCBI Taxonomy" id="1316194"/>
    <lineage>
        <taxon>Eukaryota</taxon>
        <taxon>Fungi</taxon>
        <taxon>Dikarya</taxon>
        <taxon>Ascomycota</taxon>
        <taxon>Pezizomycotina</taxon>
        <taxon>Eurotiomycetes</taxon>
        <taxon>Eurotiomycetidae</taxon>
        <taxon>Eurotiales</taxon>
        <taxon>Aspergillaceae</taxon>
        <taxon>Penicillium</taxon>
    </lineage>
</organism>
<evidence type="ECO:0000256" key="2">
    <source>
        <dbReference type="ARBA" id="ARBA00022723"/>
    </source>
</evidence>
<dbReference type="OrthoDB" id="420380at2759"/>
<comment type="caution">
    <text evidence="8">The sequence shown here is derived from an EMBL/GenBank/DDBJ whole genome shotgun (WGS) entry which is preliminary data.</text>
</comment>
<dbReference type="EMBL" id="MNBE01000079">
    <property type="protein sequence ID" value="OKP14539.1"/>
    <property type="molecule type" value="Genomic_DNA"/>
</dbReference>
<proteinExistence type="predicted"/>
<dbReference type="PANTHER" id="PTHR10869">
    <property type="entry name" value="PROLYL 4-HYDROXYLASE ALPHA SUBUNIT"/>
    <property type="match status" value="1"/>
</dbReference>
<sequence>MSIGSIVGILIAGYCSYGFYHYSSNTGGVGHWWYKEAASEIPLFKTQIVSEDPLLVYVDNFITEAEVSQLLDIGETQYSPSKLSTGTSGDAYRSSRSAGLPPSEPSVARVGSRALSLMASLTEASNDFGIPQLVTYKPGQQYKLHYDWFQESMRYKDGRLCNRVASVFVFLEADCTGGETYFPRIELVATSLLDEGKAIQNGSFEGVMFKPIPGNALFWINLPGNGTGDKRVLHGGLPVHTGTKTGMNIWPLKCEP</sequence>
<evidence type="ECO:0000256" key="4">
    <source>
        <dbReference type="ARBA" id="ARBA00023002"/>
    </source>
</evidence>
<dbReference type="InterPro" id="IPR045054">
    <property type="entry name" value="P4HA-like"/>
</dbReference>
<reference evidence="8 9" key="1">
    <citation type="submission" date="2016-10" db="EMBL/GenBank/DDBJ databases">
        <title>Genome sequence of the ascomycete fungus Penicillium subrubescens.</title>
        <authorList>
            <person name="De Vries R.P."/>
            <person name="Peng M."/>
            <person name="Dilokpimol A."/>
            <person name="Hilden K."/>
            <person name="Makela M.R."/>
            <person name="Grigoriev I."/>
            <person name="Riley R."/>
            <person name="Granchi Z."/>
        </authorList>
    </citation>
    <scope>NUCLEOTIDE SEQUENCE [LARGE SCALE GENOMIC DNA]</scope>
    <source>
        <strain evidence="8 9">CBS 132785</strain>
    </source>
</reference>
<feature type="region of interest" description="Disordered" evidence="6">
    <location>
        <begin position="81"/>
        <end position="106"/>
    </location>
</feature>
<accession>A0A1Q5UQ01</accession>
<evidence type="ECO:0000259" key="7">
    <source>
        <dbReference type="PROSITE" id="PS51471"/>
    </source>
</evidence>
<dbReference type="InterPro" id="IPR044862">
    <property type="entry name" value="Pro_4_hyd_alph_FE2OG_OXY"/>
</dbReference>
<feature type="domain" description="Fe2OG dioxygenase" evidence="7">
    <location>
        <begin position="127"/>
        <end position="253"/>
    </location>
</feature>
<dbReference type="AlphaFoldDB" id="A0A1Q5UQ01"/>
<dbReference type="PANTHER" id="PTHR10869:SF242">
    <property type="entry name" value="PROLYL 4-HYDROXYLASE ALPHA SUBUNIT DOMAIN-CONTAINING PROTEIN"/>
    <property type="match status" value="1"/>
</dbReference>
<evidence type="ECO:0000256" key="1">
    <source>
        <dbReference type="ARBA" id="ARBA00001961"/>
    </source>
</evidence>
<keyword evidence="3" id="KW-0223">Dioxygenase</keyword>
<evidence type="ECO:0000256" key="3">
    <source>
        <dbReference type="ARBA" id="ARBA00022964"/>
    </source>
</evidence>
<evidence type="ECO:0000256" key="5">
    <source>
        <dbReference type="ARBA" id="ARBA00023004"/>
    </source>
</evidence>
<dbReference type="STRING" id="1316194.A0A1Q5UQ01"/>
<dbReference type="GO" id="GO:0031418">
    <property type="term" value="F:L-ascorbic acid binding"/>
    <property type="evidence" value="ECO:0007669"/>
    <property type="project" value="InterPro"/>
</dbReference>
<keyword evidence="4" id="KW-0560">Oxidoreductase</keyword>
<dbReference type="SMART" id="SM00702">
    <property type="entry name" value="P4Hc"/>
    <property type="match status" value="1"/>
</dbReference>
<comment type="cofactor">
    <cofactor evidence="1">
        <name>L-ascorbate</name>
        <dbReference type="ChEBI" id="CHEBI:38290"/>
    </cofactor>
</comment>
<gene>
    <name evidence="8" type="ORF">PENSUB_13891</name>
</gene>
<evidence type="ECO:0000256" key="6">
    <source>
        <dbReference type="SAM" id="MobiDB-lite"/>
    </source>
</evidence>
<keyword evidence="9" id="KW-1185">Reference proteome</keyword>
<evidence type="ECO:0000313" key="9">
    <source>
        <dbReference type="Proteomes" id="UP000186955"/>
    </source>
</evidence>